<dbReference type="InterPro" id="IPR027417">
    <property type="entry name" value="P-loop_NTPase"/>
</dbReference>
<proteinExistence type="predicted"/>
<feature type="domain" description="Nephrocystin 3-like N-terminal" evidence="4">
    <location>
        <begin position="568"/>
        <end position="649"/>
    </location>
</feature>
<organism evidence="5 6">
    <name type="scientific">Gymnopus androsaceus JB14</name>
    <dbReference type="NCBI Taxonomy" id="1447944"/>
    <lineage>
        <taxon>Eukaryota</taxon>
        <taxon>Fungi</taxon>
        <taxon>Dikarya</taxon>
        <taxon>Basidiomycota</taxon>
        <taxon>Agaricomycotina</taxon>
        <taxon>Agaricomycetes</taxon>
        <taxon>Agaricomycetidae</taxon>
        <taxon>Agaricales</taxon>
        <taxon>Marasmiineae</taxon>
        <taxon>Omphalotaceae</taxon>
        <taxon>Gymnopus</taxon>
    </lineage>
</organism>
<dbReference type="InterPro" id="IPR011989">
    <property type="entry name" value="ARM-like"/>
</dbReference>
<evidence type="ECO:0000256" key="1">
    <source>
        <dbReference type="ARBA" id="ARBA00022737"/>
    </source>
</evidence>
<dbReference type="OrthoDB" id="198977at2759"/>
<keyword evidence="2" id="KW-0175">Coiled coil</keyword>
<dbReference type="InterPro" id="IPR056884">
    <property type="entry name" value="NPHP3-like_N"/>
</dbReference>
<name>A0A6A4HK28_9AGAR</name>
<dbReference type="Gene3D" id="3.40.50.300">
    <property type="entry name" value="P-loop containing nucleotide triphosphate hydrolases"/>
    <property type="match status" value="1"/>
</dbReference>
<feature type="coiled-coil region" evidence="2">
    <location>
        <begin position="396"/>
        <end position="430"/>
    </location>
</feature>
<sequence>MRLEIPNTTSLSAPYFPITDIPRVHDGLELFRIKLSIHGGAETFWTLVLATLSCFSNDTLKMNTPYRSTVPLVTETRLPISYKHLILPEKYPPPTPLLDSLSPHADESWTISRDDGNKGRMYGLLIADEVHLGGCSLSKMHLKSFLTSLEKEVLKRELLGSINFRGLICPTKATFEKLDCPFFFFLPCSFSPKISCSMFPHHGNLLCNSRTMKRSIQPQPPTQIPSSVAFVPADGPAPEPTPDTHEEDDDPPRTLLQILAEHLSLAFLSRLKTDTSDLNRENEVDSFATISAILNRLGADTLPGRMARRTSQYSTITAATAKSDAEGEVWFDWAFVDFWKPNCYTVQRGLSTDPDQLASTSAQRHFSLEDTLRSQPQEIDNCNNKNRLLKKTVPRIAALKSELDSLHAGLQVLEARQKEAEKEQENLLVLWDGATVKRKRDCVQLGRKYLRTRAMKTMNDYLNKKIKAALDVQLVPPVNCSGIKVWKDSFLFFIFTIMTAESVPPNVYFPNASNFEIHGSQFMNVQNMHLNKSSIKHKLQTELKPINGAHLNPDKTCLKGTRVAIIAEILAWIHNPDNEVSKPFFLCGEAGTGKSTISHTIGQNAKDTKCLGAFFCFDRNFSAERTPSKALQTIAYDLSISFPEFGRAWWRYWKLTHIS</sequence>
<evidence type="ECO:0000259" key="4">
    <source>
        <dbReference type="Pfam" id="PF24883"/>
    </source>
</evidence>
<evidence type="ECO:0000313" key="6">
    <source>
        <dbReference type="Proteomes" id="UP000799118"/>
    </source>
</evidence>
<keyword evidence="6" id="KW-1185">Reference proteome</keyword>
<reference evidence="5" key="1">
    <citation type="journal article" date="2019" name="Environ. Microbiol.">
        <title>Fungal ecological strategies reflected in gene transcription - a case study of two litter decomposers.</title>
        <authorList>
            <person name="Barbi F."/>
            <person name="Kohler A."/>
            <person name="Barry K."/>
            <person name="Baskaran P."/>
            <person name="Daum C."/>
            <person name="Fauchery L."/>
            <person name="Ihrmark K."/>
            <person name="Kuo A."/>
            <person name="LaButti K."/>
            <person name="Lipzen A."/>
            <person name="Morin E."/>
            <person name="Grigoriev I.V."/>
            <person name="Henrissat B."/>
            <person name="Lindahl B."/>
            <person name="Martin F."/>
        </authorList>
    </citation>
    <scope>NUCLEOTIDE SEQUENCE</scope>
    <source>
        <strain evidence="5">JB14</strain>
    </source>
</reference>
<evidence type="ECO:0000256" key="2">
    <source>
        <dbReference type="SAM" id="Coils"/>
    </source>
</evidence>
<dbReference type="EMBL" id="ML769492">
    <property type="protein sequence ID" value="KAE9397808.1"/>
    <property type="molecule type" value="Genomic_DNA"/>
</dbReference>
<dbReference type="SUPFAM" id="SSF52540">
    <property type="entry name" value="P-loop containing nucleoside triphosphate hydrolases"/>
    <property type="match status" value="1"/>
</dbReference>
<protein>
    <recommendedName>
        <fullName evidence="4">Nephrocystin 3-like N-terminal domain-containing protein</fullName>
    </recommendedName>
</protein>
<evidence type="ECO:0000256" key="3">
    <source>
        <dbReference type="SAM" id="MobiDB-lite"/>
    </source>
</evidence>
<dbReference type="AlphaFoldDB" id="A0A6A4HK28"/>
<dbReference type="Proteomes" id="UP000799118">
    <property type="component" value="Unassembled WGS sequence"/>
</dbReference>
<dbReference type="Gene3D" id="1.25.10.10">
    <property type="entry name" value="Leucine-rich Repeat Variant"/>
    <property type="match status" value="1"/>
</dbReference>
<gene>
    <name evidence="5" type="ORF">BT96DRAFT_1020592</name>
</gene>
<accession>A0A6A4HK28</accession>
<evidence type="ECO:0000313" key="5">
    <source>
        <dbReference type="EMBL" id="KAE9397808.1"/>
    </source>
</evidence>
<dbReference type="Pfam" id="PF24883">
    <property type="entry name" value="NPHP3_N"/>
    <property type="match status" value="1"/>
</dbReference>
<feature type="region of interest" description="Disordered" evidence="3">
    <location>
        <begin position="215"/>
        <end position="251"/>
    </location>
</feature>
<keyword evidence="1" id="KW-0677">Repeat</keyword>